<dbReference type="InterPro" id="IPR036388">
    <property type="entry name" value="WH-like_DNA-bd_sf"/>
</dbReference>
<dbReference type="PROSITE" id="PS50949">
    <property type="entry name" value="HTH_GNTR"/>
    <property type="match status" value="1"/>
</dbReference>
<evidence type="ECO:0000313" key="6">
    <source>
        <dbReference type="EMBL" id="ABO68330.1"/>
    </source>
</evidence>
<dbReference type="EMBL" id="CP000557">
    <property type="protein sequence ID" value="ABO68330.1"/>
    <property type="molecule type" value="Genomic_DNA"/>
</dbReference>
<keyword evidence="4" id="KW-0175">Coiled coil</keyword>
<feature type="coiled-coil region" evidence="4">
    <location>
        <begin position="104"/>
        <end position="134"/>
    </location>
</feature>
<dbReference type="Proteomes" id="UP000001578">
    <property type="component" value="Chromosome"/>
</dbReference>
<evidence type="ECO:0000256" key="2">
    <source>
        <dbReference type="ARBA" id="ARBA00023125"/>
    </source>
</evidence>
<dbReference type="PANTHER" id="PTHR43537:SF24">
    <property type="entry name" value="GLUCONATE OPERON TRANSCRIPTIONAL REPRESSOR"/>
    <property type="match status" value="1"/>
</dbReference>
<dbReference type="eggNOG" id="COG1802">
    <property type="taxonomic scope" value="Bacteria"/>
</dbReference>
<evidence type="ECO:0000313" key="7">
    <source>
        <dbReference type="Proteomes" id="UP000001578"/>
    </source>
</evidence>
<dbReference type="CDD" id="cd07377">
    <property type="entry name" value="WHTH_GntR"/>
    <property type="match status" value="1"/>
</dbReference>
<dbReference type="InterPro" id="IPR008920">
    <property type="entry name" value="TF_FadR/GntR_C"/>
</dbReference>
<evidence type="ECO:0000256" key="1">
    <source>
        <dbReference type="ARBA" id="ARBA00023015"/>
    </source>
</evidence>
<dbReference type="SUPFAM" id="SSF46785">
    <property type="entry name" value="Winged helix' DNA-binding domain"/>
    <property type="match status" value="1"/>
</dbReference>
<name>A4ISM6_GEOTN</name>
<dbReference type="Pfam" id="PF00392">
    <property type="entry name" value="GntR"/>
    <property type="match status" value="1"/>
</dbReference>
<organism evidence="6 7">
    <name type="scientific">Geobacillus thermodenitrificans (strain NG80-2)</name>
    <dbReference type="NCBI Taxonomy" id="420246"/>
    <lineage>
        <taxon>Bacteria</taxon>
        <taxon>Bacillati</taxon>
        <taxon>Bacillota</taxon>
        <taxon>Bacilli</taxon>
        <taxon>Bacillales</taxon>
        <taxon>Anoxybacillaceae</taxon>
        <taxon>Geobacillus</taxon>
    </lineage>
</organism>
<dbReference type="PRINTS" id="PR00033">
    <property type="entry name" value="HTHASNC"/>
</dbReference>
<evidence type="ECO:0000259" key="5">
    <source>
        <dbReference type="PROSITE" id="PS50949"/>
    </source>
</evidence>
<dbReference type="InterPro" id="IPR000524">
    <property type="entry name" value="Tscrpt_reg_HTH_GntR"/>
</dbReference>
<dbReference type="GO" id="GO:0003700">
    <property type="term" value="F:DNA-binding transcription factor activity"/>
    <property type="evidence" value="ECO:0007669"/>
    <property type="project" value="InterPro"/>
</dbReference>
<dbReference type="InterPro" id="IPR000485">
    <property type="entry name" value="AsnC-type_HTH_dom"/>
</dbReference>
<dbReference type="SUPFAM" id="SSF48008">
    <property type="entry name" value="GntR ligand-binding domain-like"/>
    <property type="match status" value="1"/>
</dbReference>
<keyword evidence="3" id="KW-0804">Transcription</keyword>
<dbReference type="AlphaFoldDB" id="A4ISM6"/>
<keyword evidence="1" id="KW-0805">Transcription regulation</keyword>
<dbReference type="SMART" id="SM00895">
    <property type="entry name" value="FCD"/>
    <property type="match status" value="1"/>
</dbReference>
<dbReference type="Gene3D" id="1.20.120.530">
    <property type="entry name" value="GntR ligand-binding domain-like"/>
    <property type="match status" value="1"/>
</dbReference>
<dbReference type="HOGENOM" id="CLU_017584_5_4_9"/>
<dbReference type="Pfam" id="PF07729">
    <property type="entry name" value="FCD"/>
    <property type="match status" value="1"/>
</dbReference>
<dbReference type="InterPro" id="IPR011711">
    <property type="entry name" value="GntR_C"/>
</dbReference>
<accession>A4ISM6</accession>
<keyword evidence="2" id="KW-0238">DNA-binding</keyword>
<evidence type="ECO:0000256" key="4">
    <source>
        <dbReference type="SAM" id="Coils"/>
    </source>
</evidence>
<dbReference type="Gene3D" id="1.10.10.10">
    <property type="entry name" value="Winged helix-like DNA-binding domain superfamily/Winged helix DNA-binding domain"/>
    <property type="match status" value="1"/>
</dbReference>
<evidence type="ECO:0000256" key="3">
    <source>
        <dbReference type="ARBA" id="ARBA00023163"/>
    </source>
</evidence>
<dbReference type="GO" id="GO:0043565">
    <property type="term" value="F:sequence-specific DNA binding"/>
    <property type="evidence" value="ECO:0007669"/>
    <property type="project" value="InterPro"/>
</dbReference>
<reference evidence="6 7" key="1">
    <citation type="journal article" date="2007" name="Proc. Natl. Acad. Sci. U.S.A.">
        <title>Genome and proteome of long-chain alkane degrading Geobacillus thermodenitrificans NG80-2 isolated from a deep-subsurface oil reservoir.</title>
        <authorList>
            <person name="Feng L."/>
            <person name="Wang W."/>
            <person name="Cheng J."/>
            <person name="Ren Y."/>
            <person name="Zhao G."/>
            <person name="Gao C."/>
            <person name="Tang Y."/>
            <person name="Liu X."/>
            <person name="Han W."/>
            <person name="Peng X."/>
            <person name="Liu R."/>
            <person name="Wang L."/>
        </authorList>
    </citation>
    <scope>NUCLEOTIDE SEQUENCE [LARGE SCALE GENOMIC DNA]</scope>
    <source>
        <strain evidence="6 7">NG80-2</strain>
    </source>
</reference>
<dbReference type="SMART" id="SM00345">
    <property type="entry name" value="HTH_GNTR"/>
    <property type="match status" value="1"/>
</dbReference>
<gene>
    <name evidence="6" type="ordered locus">GTNG_2985</name>
</gene>
<sequence length="221" mass="25639">MVYDKRMEAKAKNKTQLAYEYILSHIESGAYGPGYRVVIDQIARELGLSSIPVREAIRQLEAEGLVEFKPYAGAVVSTINEKEYVETLSVLAVLEGYATALGSAKLTKEAIKQLEQLNEQMERALEELELERFSELNYAFHSLIYSHCGNAYLEEQIKQIWQRMKRIRVYGFTFVPQRAKASIGEHREMIRLLREQAPPHEVEQYARQHKMNTIEAFLRRR</sequence>
<dbReference type="InterPro" id="IPR036390">
    <property type="entry name" value="WH_DNA-bd_sf"/>
</dbReference>
<dbReference type="KEGG" id="gtn:GTNG_2985"/>
<feature type="domain" description="HTH gntR-type" evidence="5">
    <location>
        <begin position="12"/>
        <end position="79"/>
    </location>
</feature>
<proteinExistence type="predicted"/>
<dbReference type="PANTHER" id="PTHR43537">
    <property type="entry name" value="TRANSCRIPTIONAL REGULATOR, GNTR FAMILY"/>
    <property type="match status" value="1"/>
</dbReference>
<protein>
    <submittedName>
        <fullName evidence="6">Putative transcriptional regulator</fullName>
    </submittedName>
</protein>